<feature type="compositionally biased region" description="Basic and acidic residues" evidence="1">
    <location>
        <begin position="89"/>
        <end position="107"/>
    </location>
</feature>
<proteinExistence type="predicted"/>
<comment type="caution">
    <text evidence="2">The sequence shown here is derived from an EMBL/GenBank/DDBJ whole genome shotgun (WGS) entry which is preliminary data.</text>
</comment>
<feature type="region of interest" description="Disordered" evidence="1">
    <location>
        <begin position="31"/>
        <end position="67"/>
    </location>
</feature>
<dbReference type="OrthoDB" id="1417722at2759"/>
<feature type="region of interest" description="Disordered" evidence="1">
    <location>
        <begin position="79"/>
        <end position="107"/>
    </location>
</feature>
<dbReference type="Proteomes" id="UP001153076">
    <property type="component" value="Unassembled WGS sequence"/>
</dbReference>
<name>A0A9Q1QKE6_9CARY</name>
<feature type="compositionally biased region" description="Polar residues" evidence="1">
    <location>
        <begin position="494"/>
        <end position="510"/>
    </location>
</feature>
<evidence type="ECO:0000313" key="3">
    <source>
        <dbReference type="Proteomes" id="UP001153076"/>
    </source>
</evidence>
<dbReference type="EMBL" id="JAKOGI010000067">
    <property type="protein sequence ID" value="KAJ8445948.1"/>
    <property type="molecule type" value="Genomic_DNA"/>
</dbReference>
<sequence>MSIGTLICINVVIVNRGKHGQVFMMDLRSGRKRGRSPTVEATDIGESNSYSETEESDSSYKNEECDSGTSSLLVSLGEEASTSSSGKLGGREMPSKNRHDRGHGEVKLHKHVDTKSFKLRQREVPLSVYDVALITRLPVCGKSAAFQRIEVASEVEVLLKGAMEDHVPHERGRIARGVAWDLISIVEDVRVIGDESLAEPGEGSTLVHHGGEDAVECRLSPPVHSTKVRHAHGPLEAMHASLEDTNVQFSVVDNKVDVGYTIEKGNESAQQVLMLALPAVHMKAVDDLREGLGFPRQRNPSALQSSFYLNLKRAVKKGKSKCTKNDAADVALSLADEEGSTLRPTTAYTALEPTNMHQGRDDCRICLPEVVNKGCAASMGHHPLGPLPLDEHVTKVETNPEKGMERDENPTPIVVVVGTKERHSEVTPSTAVVVGASPPYTTFQKEGIEKDENPTPITAVVGTEEGHSEVTPSTAVVVGASRLYTTFQKEDSGNVATSDPNVGSVSTPRTHTQLIPLRAPAVHAFPMKSRLDEKDLTKEAYNTLPLLTSGGSSTLSPRDKKVATSLAVMRTDLYTDVLTWEVTGADCPQQNK</sequence>
<keyword evidence="3" id="KW-1185">Reference proteome</keyword>
<accession>A0A9Q1QKE6</accession>
<protein>
    <submittedName>
        <fullName evidence="2">Uncharacterized protein</fullName>
    </submittedName>
</protein>
<organism evidence="2 3">
    <name type="scientific">Carnegiea gigantea</name>
    <dbReference type="NCBI Taxonomy" id="171969"/>
    <lineage>
        <taxon>Eukaryota</taxon>
        <taxon>Viridiplantae</taxon>
        <taxon>Streptophyta</taxon>
        <taxon>Embryophyta</taxon>
        <taxon>Tracheophyta</taxon>
        <taxon>Spermatophyta</taxon>
        <taxon>Magnoliopsida</taxon>
        <taxon>eudicotyledons</taxon>
        <taxon>Gunneridae</taxon>
        <taxon>Pentapetalae</taxon>
        <taxon>Caryophyllales</taxon>
        <taxon>Cactineae</taxon>
        <taxon>Cactaceae</taxon>
        <taxon>Cactoideae</taxon>
        <taxon>Echinocereeae</taxon>
        <taxon>Carnegiea</taxon>
    </lineage>
</organism>
<gene>
    <name evidence="2" type="ORF">Cgig2_003824</name>
</gene>
<reference evidence="2" key="1">
    <citation type="submission" date="2022-04" db="EMBL/GenBank/DDBJ databases">
        <title>Carnegiea gigantea Genome sequencing and assembly v2.</title>
        <authorList>
            <person name="Copetti D."/>
            <person name="Sanderson M.J."/>
            <person name="Burquez A."/>
            <person name="Wojciechowski M.F."/>
        </authorList>
    </citation>
    <scope>NUCLEOTIDE SEQUENCE</scope>
    <source>
        <strain evidence="2">SGP5-SGP5p</strain>
        <tissue evidence="2">Aerial part</tissue>
    </source>
</reference>
<evidence type="ECO:0000256" key="1">
    <source>
        <dbReference type="SAM" id="MobiDB-lite"/>
    </source>
</evidence>
<feature type="region of interest" description="Disordered" evidence="1">
    <location>
        <begin position="491"/>
        <end position="510"/>
    </location>
</feature>
<dbReference type="AlphaFoldDB" id="A0A9Q1QKE6"/>
<evidence type="ECO:0000313" key="2">
    <source>
        <dbReference type="EMBL" id="KAJ8445948.1"/>
    </source>
</evidence>